<gene>
    <name evidence="1" type="ORF">WN51_06501</name>
</gene>
<reference evidence="1 2" key="1">
    <citation type="submission" date="2015-07" db="EMBL/GenBank/DDBJ databases">
        <title>The genome of Melipona quadrifasciata.</title>
        <authorList>
            <person name="Pan H."/>
            <person name="Kapheim K."/>
        </authorList>
    </citation>
    <scope>NUCLEOTIDE SEQUENCE [LARGE SCALE GENOMIC DNA]</scope>
    <source>
        <strain evidence="1">0111107301</strain>
        <tissue evidence="1">Whole body</tissue>
    </source>
</reference>
<name>A0A0N0BCR9_9HYME</name>
<organism evidence="1 2">
    <name type="scientific">Melipona quadrifasciata</name>
    <dbReference type="NCBI Taxonomy" id="166423"/>
    <lineage>
        <taxon>Eukaryota</taxon>
        <taxon>Metazoa</taxon>
        <taxon>Ecdysozoa</taxon>
        <taxon>Arthropoda</taxon>
        <taxon>Hexapoda</taxon>
        <taxon>Insecta</taxon>
        <taxon>Pterygota</taxon>
        <taxon>Neoptera</taxon>
        <taxon>Endopterygota</taxon>
        <taxon>Hymenoptera</taxon>
        <taxon>Apocrita</taxon>
        <taxon>Aculeata</taxon>
        <taxon>Apoidea</taxon>
        <taxon>Anthophila</taxon>
        <taxon>Apidae</taxon>
        <taxon>Melipona</taxon>
    </lineage>
</organism>
<protein>
    <submittedName>
        <fullName evidence="1">Uncharacterized protein</fullName>
    </submittedName>
</protein>
<evidence type="ECO:0000313" key="2">
    <source>
        <dbReference type="Proteomes" id="UP000053105"/>
    </source>
</evidence>
<dbReference type="EMBL" id="KQ435900">
    <property type="protein sequence ID" value="KOX69098.1"/>
    <property type="molecule type" value="Genomic_DNA"/>
</dbReference>
<accession>A0A0N0BCR9</accession>
<keyword evidence="2" id="KW-1185">Reference proteome</keyword>
<dbReference type="Proteomes" id="UP000053105">
    <property type="component" value="Unassembled WGS sequence"/>
</dbReference>
<sequence>MGEASTSESSEPEVHLRLEDFESLESLDRLGSPTRLDRLDRLLVLLRVSQWSLIAHMDESVNNGELREAEKLALGVPCASASRRKSAEVDSLGVYTRQISTDSAQFRFEKTTEFSDVKEIASTRLRNFLENIDLAKTQQMAPCDKVDIETALSIVLQRIILYRMAYAFDTSIKASRSVSHENRGGVNPKTRTLLGTKMKKKTKTIRATVKRTYG</sequence>
<proteinExistence type="predicted"/>
<dbReference type="AlphaFoldDB" id="A0A0N0BCR9"/>
<evidence type="ECO:0000313" key="1">
    <source>
        <dbReference type="EMBL" id="KOX69098.1"/>
    </source>
</evidence>